<sequence>MFASVQQSVRIQTGNGMDTLQNMRVFVRVVDAGSFTAAAQQMNSTTAYASRAVSDLEAHLRTRLLNRTTRRIALTEAGERYLQRCEEILAYVDQAEAEAGDAHARPSGKLKVHCFTSLGQHYLVPAIARYRERYPDVHVELTLAQRMPDLLDEGYDVAIVVGRDLPDSGLVSQRLGVSYSVVCASPGYVESHGVPQRPADLAQHVCLGMIAPGFHFDEWALSGPNGDEVVPVTAPPFRVNVAEALAVAVREGMGIGGLPLYSAIGWLRSGHIVRVMPEYRSHVMNIYALYPSRQYLDAKIRTWVDFLRDELPATLAADEAALEQYTRAT</sequence>
<dbReference type="SUPFAM" id="SSF53850">
    <property type="entry name" value="Periplasmic binding protein-like II"/>
    <property type="match status" value="1"/>
</dbReference>
<comment type="similarity">
    <text evidence="1">Belongs to the LysR transcriptional regulatory family.</text>
</comment>
<evidence type="ECO:0000256" key="3">
    <source>
        <dbReference type="ARBA" id="ARBA00023125"/>
    </source>
</evidence>
<accession>A0A6J5IZ20</accession>
<dbReference type="Gene3D" id="1.10.10.10">
    <property type="entry name" value="Winged helix-like DNA-binding domain superfamily/Winged helix DNA-binding domain"/>
    <property type="match status" value="1"/>
</dbReference>
<evidence type="ECO:0000313" key="6">
    <source>
        <dbReference type="EMBL" id="CAB3963902.1"/>
    </source>
</evidence>
<evidence type="ECO:0000256" key="2">
    <source>
        <dbReference type="ARBA" id="ARBA00023015"/>
    </source>
</evidence>
<name>A0A6J5IZ20_9BURK</name>
<dbReference type="PROSITE" id="PS50931">
    <property type="entry name" value="HTH_LYSR"/>
    <property type="match status" value="1"/>
</dbReference>
<reference evidence="6 7" key="1">
    <citation type="submission" date="2020-04" db="EMBL/GenBank/DDBJ databases">
        <authorList>
            <person name="Depoorter E."/>
        </authorList>
    </citation>
    <scope>NUCLEOTIDE SEQUENCE [LARGE SCALE GENOMIC DNA]</scope>
    <source>
        <strain evidence="6 7">BCC0132</strain>
    </source>
</reference>
<dbReference type="InterPro" id="IPR000847">
    <property type="entry name" value="LysR_HTH_N"/>
</dbReference>
<dbReference type="Gene3D" id="3.40.190.290">
    <property type="match status" value="1"/>
</dbReference>
<evidence type="ECO:0000256" key="1">
    <source>
        <dbReference type="ARBA" id="ARBA00009437"/>
    </source>
</evidence>
<dbReference type="Proteomes" id="UP000494322">
    <property type="component" value="Unassembled WGS sequence"/>
</dbReference>
<dbReference type="GO" id="GO:0003700">
    <property type="term" value="F:DNA-binding transcription factor activity"/>
    <property type="evidence" value="ECO:0007669"/>
    <property type="project" value="InterPro"/>
</dbReference>
<evidence type="ECO:0000313" key="7">
    <source>
        <dbReference type="Proteomes" id="UP000494322"/>
    </source>
</evidence>
<dbReference type="InterPro" id="IPR058163">
    <property type="entry name" value="LysR-type_TF_proteobact-type"/>
</dbReference>
<keyword evidence="2" id="KW-0805">Transcription regulation</keyword>
<dbReference type="CDD" id="cd08422">
    <property type="entry name" value="PBP2_CrgA_like"/>
    <property type="match status" value="1"/>
</dbReference>
<dbReference type="InterPro" id="IPR005119">
    <property type="entry name" value="LysR_subst-bd"/>
</dbReference>
<protein>
    <submittedName>
        <fullName evidence="6">LysR family transcriptional regulator</fullName>
    </submittedName>
</protein>
<dbReference type="InterPro" id="IPR036388">
    <property type="entry name" value="WH-like_DNA-bd_sf"/>
</dbReference>
<organism evidence="6 7">
    <name type="scientific">Burkholderia cenocepacia</name>
    <dbReference type="NCBI Taxonomy" id="95486"/>
    <lineage>
        <taxon>Bacteria</taxon>
        <taxon>Pseudomonadati</taxon>
        <taxon>Pseudomonadota</taxon>
        <taxon>Betaproteobacteria</taxon>
        <taxon>Burkholderiales</taxon>
        <taxon>Burkholderiaceae</taxon>
        <taxon>Burkholderia</taxon>
        <taxon>Burkholderia cepacia complex</taxon>
    </lineage>
</organism>
<evidence type="ECO:0000256" key="4">
    <source>
        <dbReference type="ARBA" id="ARBA00023163"/>
    </source>
</evidence>
<dbReference type="AlphaFoldDB" id="A0A6J5IZ20"/>
<dbReference type="PANTHER" id="PTHR30537">
    <property type="entry name" value="HTH-TYPE TRANSCRIPTIONAL REGULATOR"/>
    <property type="match status" value="1"/>
</dbReference>
<feature type="domain" description="HTH lysR-type" evidence="5">
    <location>
        <begin position="18"/>
        <end position="75"/>
    </location>
</feature>
<proteinExistence type="inferred from homology"/>
<dbReference type="EMBL" id="CABWIK020000004">
    <property type="protein sequence ID" value="CAB3963902.1"/>
    <property type="molecule type" value="Genomic_DNA"/>
</dbReference>
<evidence type="ECO:0000259" key="5">
    <source>
        <dbReference type="PROSITE" id="PS50931"/>
    </source>
</evidence>
<dbReference type="GO" id="GO:0043565">
    <property type="term" value="F:sequence-specific DNA binding"/>
    <property type="evidence" value="ECO:0007669"/>
    <property type="project" value="TreeGrafter"/>
</dbReference>
<dbReference type="InterPro" id="IPR036390">
    <property type="entry name" value="WH_DNA-bd_sf"/>
</dbReference>
<dbReference type="Pfam" id="PF03466">
    <property type="entry name" value="LysR_substrate"/>
    <property type="match status" value="1"/>
</dbReference>
<dbReference type="PANTHER" id="PTHR30537:SF5">
    <property type="entry name" value="HTH-TYPE TRANSCRIPTIONAL ACTIVATOR TTDR-RELATED"/>
    <property type="match status" value="1"/>
</dbReference>
<dbReference type="FunFam" id="1.10.10.10:FF:000001">
    <property type="entry name" value="LysR family transcriptional regulator"/>
    <property type="match status" value="1"/>
</dbReference>
<gene>
    <name evidence="6" type="ORF">BCO9919_01127</name>
</gene>
<dbReference type="GO" id="GO:0006351">
    <property type="term" value="P:DNA-templated transcription"/>
    <property type="evidence" value="ECO:0007669"/>
    <property type="project" value="TreeGrafter"/>
</dbReference>
<keyword evidence="4" id="KW-0804">Transcription</keyword>
<dbReference type="Pfam" id="PF00126">
    <property type="entry name" value="HTH_1"/>
    <property type="match status" value="1"/>
</dbReference>
<keyword evidence="3" id="KW-0238">DNA-binding</keyword>
<dbReference type="SUPFAM" id="SSF46785">
    <property type="entry name" value="Winged helix' DNA-binding domain"/>
    <property type="match status" value="1"/>
</dbReference>